<evidence type="ECO:0000256" key="10">
    <source>
        <dbReference type="ARBA" id="ARBA00023136"/>
    </source>
</evidence>
<dbReference type="Pfam" id="PF00173">
    <property type="entry name" value="Cyt-b5"/>
    <property type="match status" value="1"/>
</dbReference>
<feature type="transmembrane region" description="Helical" evidence="13">
    <location>
        <begin position="604"/>
        <end position="622"/>
    </location>
</feature>
<feature type="transmembrane region" description="Helical" evidence="13">
    <location>
        <begin position="889"/>
        <end position="910"/>
    </location>
</feature>
<accession>A0A395RG16</accession>
<dbReference type="InterPro" id="IPR020846">
    <property type="entry name" value="MFS_dom"/>
</dbReference>
<protein>
    <submittedName>
        <fullName evidence="17">Lactose permease</fullName>
    </submittedName>
</protein>
<keyword evidence="7" id="KW-0479">Metal-binding</keyword>
<keyword evidence="8 13" id="KW-1133">Transmembrane helix</keyword>
<dbReference type="InterPro" id="IPR007219">
    <property type="entry name" value="XnlR_reg_dom"/>
</dbReference>
<dbReference type="GO" id="GO:0003677">
    <property type="term" value="F:DNA binding"/>
    <property type="evidence" value="ECO:0007669"/>
    <property type="project" value="InterPro"/>
</dbReference>
<dbReference type="PROSITE" id="PS50850">
    <property type="entry name" value="MFS"/>
    <property type="match status" value="1"/>
</dbReference>
<dbReference type="FunFam" id="1.20.1250.20:FF:000134">
    <property type="entry name" value="MFS sugar transporter protein"/>
    <property type="match status" value="1"/>
</dbReference>
<keyword evidence="18" id="KW-1185">Reference proteome</keyword>
<keyword evidence="5" id="KW-0349">Heme</keyword>
<gene>
    <name evidence="17" type="ORF">FSPOR_11589</name>
</gene>
<sequence length="1705" mass="189058">MLTLSERKWTKKGTLRIAQLMILVQSHRSESDCWIAIHGNVYNVTKFLDRHPGGKAIILRHAGTNATRAYQDVHPIELLDEHLTLEHFLGKLEPIPEDGTHDTPIPDVTPVDVASVLNIAEMEQIALKRLSPKAISYYASGTDDEITKVANGNVFKSILLRPRVFVDCTHCSLSTSLVGNSVGLPVFISPTAMAKLAHPVGEAGIASACSGYNALQIISKNASMSVADIVQDGPHAVFAWQLYVLKDIKATERTLAYIKTIPQIKFIVLTLDAPFPGKREADERYKAKGVAGGSPPQVWGTESALTWEKTLQWLSMHTGLPIVLKGIQTTEDAFIASKFPIVKGIILSNHGGRALDTAPPPIEVLLEIRKFCPQVLRHFDVLIDGGIRRGTDVVKAIALGAKGVGLGRAALYGLAVGGEKGIRRSLQILAEETASAMRLLGVSCLQDLGPRHVNTAALDSLLYDGAPGLDGSILNSKGKLSYLVYRSETRSRIMAKADEDGNLHEVEKKDEMEDQIVTYAKIMAENKPNPRGPGYIKLYILASLVFLCSTMNGFDSSLMGSINALPNYTSYFGLSAKGNASTGIVGQMSGALFIWMTDWYGRTWHIFFGCLGVCLATIVTALAPNLPTFIAGRFLLSFFATCAHTAAPLYLVEIAPPTYRGTIAGMYNTFYNVVRTGSVFSTSAVYACHKHLAHHGNLDWKIPLWLQMVCPGIVCIFIKFFPESPRWLVAKDRHAEAKNIISTYHANGDDNHALVNFQMNEMIGSLETDHLASWKDLFDLRVLVEARSSRYRLMLNIAFSWFGQFSGNNIVSYYLPIMLSGIGITDTDTKLILNIVYAVIGWVSSIIGSRLHDIVGRRKMLMTTTAGMAICLAIVAGSAAGYTDYGNKTASTVSIVFIFMFGAVFACGFTPMQPIYPAEVVSNKMRAKGMGTFKITAGAAGFLNTFVGPIALSNIGYWFYVFFVFWDIFELGFIYFFFVETKGFTLEELDVVFEAKNPRKASVEAVKARKRIAPCSNSSTPIRSCYTFTYRPGFEYHLIETKDPDKPCSTYFKVRPYQRPHPQLSAPNNRHAESTDHALGALAENAIRQATDTVRRQAGVLGLLFPNRPLDELIGKDRDELLRLLSLNPDHFERVEPESGRSRVVTSPTVSEELEEAHESSSDELESEESGQGRHWNEPAQNPTAVAASDDINAINLAGGKHRRSYLGVTSVSAILKALFRLCPAAKDHTIEQSKKWPEVQAEDSPSFLPNPSYNALPTPNSLREQRYIGFYFEHIHAITPLLDENSFRTTFTAGTRQAPSWLGLRSMVLALGSIASGSDSMHTQYYSQARQFLHFDSLGSGNLETLQSLCLLGGYYLHYRNSPNMAYAILGAAQRLAIALGLHRESSARVDHQDPEASQRHLVRLEARRRVWWSLYCLDTWASMTFGRPTCGRRDTSTWNTALPSAFNPEDYAAVSLKASVQFCHIGNRIQHRFALSTRISIEEAQAFDRELQDWYDSLPAIIKDTNNTPPRITVAREFLRNRYYNVRLILSRCFLLYLAYEDTKKHPLGQSELQMAEMCGNIATEAIDAIAIHWVPNRIQAWNSAWYLFQACTVPLLSLAIGSSLRLNGIETDPLEACHMNLNKALEIFSEMKPWMRTSDRAPDMVAVLFQAVSENAEGIRPTPSISDGGSHLFGWADEQLIDIDWSVILVEDMMSQNLFQQP</sequence>
<reference evidence="17 18" key="1">
    <citation type="journal article" date="2018" name="PLoS Pathog.">
        <title>Evolution of structural diversity of trichothecenes, a family of toxins produced by plant pathogenic and entomopathogenic fungi.</title>
        <authorList>
            <person name="Proctor R.H."/>
            <person name="McCormick S.P."/>
            <person name="Kim H.S."/>
            <person name="Cardoza R.E."/>
            <person name="Stanley A.M."/>
            <person name="Lindo L."/>
            <person name="Kelly A."/>
            <person name="Brown D.W."/>
            <person name="Lee T."/>
            <person name="Vaughan M.M."/>
            <person name="Alexander N.J."/>
            <person name="Busman M."/>
            <person name="Gutierrez S."/>
        </authorList>
    </citation>
    <scope>NUCLEOTIDE SEQUENCE [LARGE SCALE GENOMIC DNA]</scope>
    <source>
        <strain evidence="17 18">NRRL 3299</strain>
    </source>
</reference>
<dbReference type="InterPro" id="IPR003663">
    <property type="entry name" value="Sugar/inositol_transpt"/>
</dbReference>
<dbReference type="PROSITE" id="PS51349">
    <property type="entry name" value="FMN_HYDROXY_ACID_DH_2"/>
    <property type="match status" value="1"/>
</dbReference>
<evidence type="ECO:0000256" key="1">
    <source>
        <dbReference type="ARBA" id="ARBA00001917"/>
    </source>
</evidence>
<dbReference type="PROSITE" id="PS00191">
    <property type="entry name" value="CYTOCHROME_B5_1"/>
    <property type="match status" value="1"/>
</dbReference>
<dbReference type="GO" id="GO:0020037">
    <property type="term" value="F:heme binding"/>
    <property type="evidence" value="ECO:0007669"/>
    <property type="project" value="InterPro"/>
</dbReference>
<evidence type="ECO:0000256" key="3">
    <source>
        <dbReference type="ARBA" id="ARBA00010992"/>
    </source>
</evidence>
<dbReference type="InterPro" id="IPR013785">
    <property type="entry name" value="Aldolase_TIM"/>
</dbReference>
<dbReference type="Gene3D" id="3.10.120.10">
    <property type="entry name" value="Cytochrome b5-like heme/steroid binding domain"/>
    <property type="match status" value="1"/>
</dbReference>
<dbReference type="GO" id="GO:0008270">
    <property type="term" value="F:zinc ion binding"/>
    <property type="evidence" value="ECO:0007669"/>
    <property type="project" value="InterPro"/>
</dbReference>
<dbReference type="InterPro" id="IPR005828">
    <property type="entry name" value="MFS_sugar_transport-like"/>
</dbReference>
<feature type="transmembrane region" description="Helical" evidence="13">
    <location>
        <begin position="634"/>
        <end position="652"/>
    </location>
</feature>
<dbReference type="Proteomes" id="UP000266152">
    <property type="component" value="Unassembled WGS sequence"/>
</dbReference>
<keyword evidence="9" id="KW-0408">Iron</keyword>
<dbReference type="InterPro" id="IPR050360">
    <property type="entry name" value="MFS_Sugar_Transporters"/>
</dbReference>
<evidence type="ECO:0000256" key="13">
    <source>
        <dbReference type="SAM" id="Phobius"/>
    </source>
</evidence>
<evidence type="ECO:0000259" key="14">
    <source>
        <dbReference type="PROSITE" id="PS50255"/>
    </source>
</evidence>
<dbReference type="InterPro" id="IPR018506">
    <property type="entry name" value="Cyt_B5_heme-BS"/>
</dbReference>
<evidence type="ECO:0000313" key="17">
    <source>
        <dbReference type="EMBL" id="RGP59070.1"/>
    </source>
</evidence>
<dbReference type="NCBIfam" id="TIGR00879">
    <property type="entry name" value="SP"/>
    <property type="match status" value="1"/>
</dbReference>
<dbReference type="STRING" id="5514.A0A395RG16"/>
<feature type="domain" description="Cytochrome b5 heme-binding" evidence="14">
    <location>
        <begin position="24"/>
        <end position="93"/>
    </location>
</feature>
<feature type="transmembrane region" description="Helical" evidence="13">
    <location>
        <begin position="831"/>
        <end position="848"/>
    </location>
</feature>
<evidence type="ECO:0000313" key="18">
    <source>
        <dbReference type="Proteomes" id="UP000266152"/>
    </source>
</evidence>
<dbReference type="Gene3D" id="1.20.1250.20">
    <property type="entry name" value="MFS general substrate transporter like domains"/>
    <property type="match status" value="1"/>
</dbReference>
<dbReference type="Pfam" id="PF00083">
    <property type="entry name" value="Sugar_tr"/>
    <property type="match status" value="1"/>
</dbReference>
<dbReference type="InterPro" id="IPR001199">
    <property type="entry name" value="Cyt_B5-like_heme/steroid-bd"/>
</dbReference>
<dbReference type="Gene3D" id="3.20.20.70">
    <property type="entry name" value="Aldolase class I"/>
    <property type="match status" value="1"/>
</dbReference>
<evidence type="ECO:0000256" key="9">
    <source>
        <dbReference type="ARBA" id="ARBA00023004"/>
    </source>
</evidence>
<feature type="transmembrane region" description="Helical" evidence="13">
    <location>
        <begin position="931"/>
        <end position="951"/>
    </location>
</feature>
<feature type="transmembrane region" description="Helical" evidence="13">
    <location>
        <begin position="957"/>
        <end position="978"/>
    </location>
</feature>
<dbReference type="PANTHER" id="PTHR48022:SF70">
    <property type="entry name" value="MONOSACCHARIDE TRANSPORTER, PUTATIVE (AFU_ORTHOLOGUE AFUA_5G14540)-RELATED"/>
    <property type="match status" value="1"/>
</dbReference>
<dbReference type="PROSITE" id="PS50255">
    <property type="entry name" value="CYTOCHROME_B5_2"/>
    <property type="match status" value="1"/>
</dbReference>
<dbReference type="PANTHER" id="PTHR48022">
    <property type="entry name" value="PLASTIDIC GLUCOSE TRANSPORTER 4"/>
    <property type="match status" value="1"/>
</dbReference>
<evidence type="ECO:0000256" key="6">
    <source>
        <dbReference type="ARBA" id="ARBA00022692"/>
    </source>
</evidence>
<comment type="cofactor">
    <cofactor evidence="1">
        <name>FMN</name>
        <dbReference type="ChEBI" id="CHEBI:58210"/>
    </cofactor>
</comment>
<name>A0A395RG16_FUSSP</name>
<evidence type="ECO:0000256" key="12">
    <source>
        <dbReference type="SAM" id="MobiDB-lite"/>
    </source>
</evidence>
<comment type="subcellular location">
    <subcellularLocation>
        <location evidence="2">Membrane</location>
        <topology evidence="2">Multi-pass membrane protein</topology>
    </subcellularLocation>
</comment>
<dbReference type="Pfam" id="PF04082">
    <property type="entry name" value="Fungal_trans"/>
    <property type="match status" value="1"/>
</dbReference>
<dbReference type="GO" id="GO:0016020">
    <property type="term" value="C:membrane"/>
    <property type="evidence" value="ECO:0007669"/>
    <property type="project" value="UniProtKB-SubCell"/>
</dbReference>
<evidence type="ECO:0000259" key="16">
    <source>
        <dbReference type="PROSITE" id="PS51349"/>
    </source>
</evidence>
<feature type="compositionally biased region" description="Acidic residues" evidence="12">
    <location>
        <begin position="1152"/>
        <end position="1169"/>
    </location>
</feature>
<keyword evidence="6 13" id="KW-0812">Transmembrane</keyword>
<feature type="region of interest" description="Disordered" evidence="12">
    <location>
        <begin position="1135"/>
        <end position="1181"/>
    </location>
</feature>
<evidence type="ECO:0000256" key="8">
    <source>
        <dbReference type="ARBA" id="ARBA00022989"/>
    </source>
</evidence>
<comment type="similarity">
    <text evidence="3">Belongs to the major facilitator superfamily. Sugar transporter (TC 2.A.1.1) family.</text>
</comment>
<dbReference type="InterPro" id="IPR036259">
    <property type="entry name" value="MFS_trans_sf"/>
</dbReference>
<dbReference type="SMART" id="SM00906">
    <property type="entry name" value="Fungal_trans"/>
    <property type="match status" value="1"/>
</dbReference>
<feature type="transmembrane region" description="Helical" evidence="13">
    <location>
        <begin position="860"/>
        <end position="883"/>
    </location>
</feature>
<dbReference type="GO" id="GO:0005351">
    <property type="term" value="F:carbohydrate:proton symporter activity"/>
    <property type="evidence" value="ECO:0007669"/>
    <property type="project" value="TreeGrafter"/>
</dbReference>
<dbReference type="InterPro" id="IPR000262">
    <property type="entry name" value="FMN-dep_DH"/>
</dbReference>
<dbReference type="CDD" id="cd12148">
    <property type="entry name" value="fungal_TF_MHR"/>
    <property type="match status" value="1"/>
</dbReference>
<comment type="caution">
    <text evidence="17">The sequence shown here is derived from an EMBL/GenBank/DDBJ whole genome shotgun (WGS) entry which is preliminary data.</text>
</comment>
<feature type="domain" description="FMN hydroxy acid dehydrogenase" evidence="16">
    <location>
        <begin position="111"/>
        <end position="458"/>
    </location>
</feature>
<evidence type="ECO:0000256" key="7">
    <source>
        <dbReference type="ARBA" id="ARBA00022723"/>
    </source>
</evidence>
<evidence type="ECO:0000259" key="15">
    <source>
        <dbReference type="PROSITE" id="PS50850"/>
    </source>
</evidence>
<dbReference type="SMART" id="SM01117">
    <property type="entry name" value="Cyt-b5"/>
    <property type="match status" value="1"/>
</dbReference>
<keyword evidence="4" id="KW-0813">Transport</keyword>
<dbReference type="GO" id="GO:0006351">
    <property type="term" value="P:DNA-templated transcription"/>
    <property type="evidence" value="ECO:0007669"/>
    <property type="project" value="InterPro"/>
</dbReference>
<evidence type="ECO:0000256" key="11">
    <source>
        <dbReference type="ARBA" id="ARBA00023242"/>
    </source>
</evidence>
<keyword evidence="11" id="KW-0539">Nucleus</keyword>
<organism evidence="17 18">
    <name type="scientific">Fusarium sporotrichioides</name>
    <dbReference type="NCBI Taxonomy" id="5514"/>
    <lineage>
        <taxon>Eukaryota</taxon>
        <taxon>Fungi</taxon>
        <taxon>Dikarya</taxon>
        <taxon>Ascomycota</taxon>
        <taxon>Pezizomycotina</taxon>
        <taxon>Sordariomycetes</taxon>
        <taxon>Hypocreomycetidae</taxon>
        <taxon>Hypocreales</taxon>
        <taxon>Nectriaceae</taxon>
        <taxon>Fusarium</taxon>
    </lineage>
</organism>
<evidence type="ECO:0000256" key="4">
    <source>
        <dbReference type="ARBA" id="ARBA00022448"/>
    </source>
</evidence>
<keyword evidence="10 13" id="KW-0472">Membrane</keyword>
<dbReference type="SUPFAM" id="SSF103473">
    <property type="entry name" value="MFS general substrate transporter"/>
    <property type="match status" value="1"/>
</dbReference>
<dbReference type="InterPro" id="IPR037396">
    <property type="entry name" value="FMN_HAD"/>
</dbReference>
<dbReference type="EMBL" id="PXOF01000238">
    <property type="protein sequence ID" value="RGP59070.1"/>
    <property type="molecule type" value="Genomic_DNA"/>
</dbReference>
<dbReference type="SUPFAM" id="SSF51395">
    <property type="entry name" value="FMN-linked oxidoreductases"/>
    <property type="match status" value="1"/>
</dbReference>
<evidence type="ECO:0000256" key="5">
    <source>
        <dbReference type="ARBA" id="ARBA00022617"/>
    </source>
</evidence>
<dbReference type="GO" id="GO:0016491">
    <property type="term" value="F:oxidoreductase activity"/>
    <property type="evidence" value="ECO:0007669"/>
    <property type="project" value="InterPro"/>
</dbReference>
<dbReference type="SUPFAM" id="SSF55856">
    <property type="entry name" value="Cytochrome b5-like heme/steroid binding domain"/>
    <property type="match status" value="1"/>
</dbReference>
<feature type="domain" description="Major facilitator superfamily (MFS) profile" evidence="15">
    <location>
        <begin position="541"/>
        <end position="984"/>
    </location>
</feature>
<evidence type="ECO:0000256" key="2">
    <source>
        <dbReference type="ARBA" id="ARBA00004141"/>
    </source>
</evidence>
<dbReference type="InterPro" id="IPR036400">
    <property type="entry name" value="Cyt_B5-like_heme/steroid_sf"/>
</dbReference>
<dbReference type="Pfam" id="PF01070">
    <property type="entry name" value="FMN_dh"/>
    <property type="match status" value="1"/>
</dbReference>
<proteinExistence type="inferred from homology"/>